<evidence type="ECO:0000259" key="1">
    <source>
        <dbReference type="Pfam" id="PF02811"/>
    </source>
</evidence>
<gene>
    <name evidence="2" type="ORF">METZ01_LOCUS397452</name>
</gene>
<dbReference type="EMBL" id="UINC01151161">
    <property type="protein sequence ID" value="SVD44598.1"/>
    <property type="molecule type" value="Genomic_DNA"/>
</dbReference>
<dbReference type="Gene3D" id="3.20.20.140">
    <property type="entry name" value="Metal-dependent hydrolases"/>
    <property type="match status" value="1"/>
</dbReference>
<reference evidence="2" key="1">
    <citation type="submission" date="2018-05" db="EMBL/GenBank/DDBJ databases">
        <authorList>
            <person name="Lanie J.A."/>
            <person name="Ng W.-L."/>
            <person name="Kazmierczak K.M."/>
            <person name="Andrzejewski T.M."/>
            <person name="Davidsen T.M."/>
            <person name="Wayne K.J."/>
            <person name="Tettelin H."/>
            <person name="Glass J.I."/>
            <person name="Rusch D."/>
            <person name="Podicherti R."/>
            <person name="Tsui H.-C.T."/>
            <person name="Winkler M.E."/>
        </authorList>
    </citation>
    <scope>NUCLEOTIDE SEQUENCE</scope>
</reference>
<proteinExistence type="predicted"/>
<dbReference type="InterPro" id="IPR016195">
    <property type="entry name" value="Pol/histidinol_Pase-like"/>
</dbReference>
<dbReference type="InterPro" id="IPR004013">
    <property type="entry name" value="PHP_dom"/>
</dbReference>
<dbReference type="Pfam" id="PF02811">
    <property type="entry name" value="PHP"/>
    <property type="match status" value="1"/>
</dbReference>
<dbReference type="GO" id="GO:0003824">
    <property type="term" value="F:catalytic activity"/>
    <property type="evidence" value="ECO:0007669"/>
    <property type="project" value="InterPro"/>
</dbReference>
<sequence length="54" mass="5848">MPAVGITDHNNLFSAFKAYKASQKQGIKLIIGSIISTNTDKGIPCKLILLCENQ</sequence>
<name>A0A382VFC7_9ZZZZ</name>
<organism evidence="2">
    <name type="scientific">marine metagenome</name>
    <dbReference type="NCBI Taxonomy" id="408172"/>
    <lineage>
        <taxon>unclassified sequences</taxon>
        <taxon>metagenomes</taxon>
        <taxon>ecological metagenomes</taxon>
    </lineage>
</organism>
<dbReference type="SUPFAM" id="SSF89550">
    <property type="entry name" value="PHP domain-like"/>
    <property type="match status" value="1"/>
</dbReference>
<dbReference type="AlphaFoldDB" id="A0A382VFC7"/>
<feature type="non-terminal residue" evidence="2">
    <location>
        <position position="54"/>
    </location>
</feature>
<evidence type="ECO:0000313" key="2">
    <source>
        <dbReference type="EMBL" id="SVD44598.1"/>
    </source>
</evidence>
<protein>
    <recommendedName>
        <fullName evidence="1">PHP domain-containing protein</fullName>
    </recommendedName>
</protein>
<accession>A0A382VFC7</accession>
<feature type="domain" description="PHP" evidence="1">
    <location>
        <begin position="1"/>
        <end position="54"/>
    </location>
</feature>